<evidence type="ECO:0000256" key="3">
    <source>
        <dbReference type="ARBA" id="ARBA00022475"/>
    </source>
</evidence>
<comment type="subcellular location">
    <subcellularLocation>
        <location evidence="1 9">Cell membrane</location>
        <topology evidence="1 9">Multi-pass membrane protein</topology>
    </subcellularLocation>
</comment>
<comment type="similarity">
    <text evidence="9">Belongs to the binding-protein-dependent transport system permease family.</text>
</comment>
<evidence type="ECO:0000313" key="12">
    <source>
        <dbReference type="Proteomes" id="UP001318682"/>
    </source>
</evidence>
<feature type="transmembrane region" description="Helical" evidence="9">
    <location>
        <begin position="264"/>
        <end position="285"/>
    </location>
</feature>
<evidence type="ECO:0000256" key="9">
    <source>
        <dbReference type="RuleBase" id="RU363032"/>
    </source>
</evidence>
<organism evidence="11 12">
    <name type="scientific">Roseobacter fucihabitans</name>
    <dbReference type="NCBI Taxonomy" id="1537242"/>
    <lineage>
        <taxon>Bacteria</taxon>
        <taxon>Pseudomonadati</taxon>
        <taxon>Pseudomonadota</taxon>
        <taxon>Alphaproteobacteria</taxon>
        <taxon>Rhodobacterales</taxon>
        <taxon>Roseobacteraceae</taxon>
        <taxon>Roseobacter</taxon>
    </lineage>
</organism>
<keyword evidence="2 9" id="KW-0813">Transport</keyword>
<evidence type="ECO:0000256" key="5">
    <source>
        <dbReference type="ARBA" id="ARBA00022856"/>
    </source>
</evidence>
<evidence type="ECO:0000256" key="7">
    <source>
        <dbReference type="ARBA" id="ARBA00022989"/>
    </source>
</evidence>
<evidence type="ECO:0000313" key="11">
    <source>
        <dbReference type="EMBL" id="WVX51176.1"/>
    </source>
</evidence>
<feature type="transmembrane region" description="Helical" evidence="9">
    <location>
        <begin position="219"/>
        <end position="243"/>
    </location>
</feature>
<dbReference type="RefSeq" id="WP_187432259.1">
    <property type="nucleotide sequence ID" value="NZ_CP143423.1"/>
</dbReference>
<evidence type="ECO:0000256" key="1">
    <source>
        <dbReference type="ARBA" id="ARBA00004651"/>
    </source>
</evidence>
<accession>A0ABZ2C0Z3</accession>
<reference evidence="11 12" key="1">
    <citation type="submission" date="2015-07" db="EMBL/GenBank/DDBJ databases">
        <authorList>
            <person name="Voget S."/>
            <person name="Dogs M."/>
            <person name="Brinkhoff T.H."/>
            <person name="Daniel R."/>
        </authorList>
    </citation>
    <scope>NUCLEOTIDE SEQUENCE [LARGE SCALE GENOMIC DNA]</scope>
    <source>
        <strain evidence="11 12">B14</strain>
    </source>
</reference>
<reference evidence="12" key="2">
    <citation type="submission" date="2024-01" db="EMBL/GenBank/DDBJ databases">
        <title>Roseobacter fucihabitans sp. nov., isolated from the brown alga Fucus spiralis.</title>
        <authorList>
            <person name="Hahnke S."/>
            <person name="Berger M."/>
            <person name="Schlingloff A."/>
            <person name="Athale I."/>
            <person name="Neumann-Schaal M."/>
            <person name="Adenaya A."/>
            <person name="Poehlein A."/>
            <person name="Daniel R."/>
            <person name="Pertersen J."/>
            <person name="Brinkhoff T."/>
        </authorList>
    </citation>
    <scope>NUCLEOTIDE SEQUENCE [LARGE SCALE GENOMIC DNA]</scope>
    <source>
        <strain evidence="12">B14</strain>
    </source>
</reference>
<feature type="domain" description="ABC transmembrane type-1" evidence="10">
    <location>
        <begin position="98"/>
        <end position="286"/>
    </location>
</feature>
<gene>
    <name evidence="11" type="primary">gsiD_5</name>
    <name evidence="11" type="ORF">ROLI_042770</name>
</gene>
<keyword evidence="6" id="KW-0653">Protein transport</keyword>
<dbReference type="Gene3D" id="1.10.3720.10">
    <property type="entry name" value="MetI-like"/>
    <property type="match status" value="1"/>
</dbReference>
<name>A0ABZ2C0Z3_9RHOB</name>
<dbReference type="PROSITE" id="PS50928">
    <property type="entry name" value="ABC_TM1"/>
    <property type="match status" value="1"/>
</dbReference>
<dbReference type="InterPro" id="IPR025966">
    <property type="entry name" value="OppC_N"/>
</dbReference>
<dbReference type="InterPro" id="IPR000515">
    <property type="entry name" value="MetI-like"/>
</dbReference>
<dbReference type="CDD" id="cd06261">
    <property type="entry name" value="TM_PBP2"/>
    <property type="match status" value="1"/>
</dbReference>
<keyword evidence="4 9" id="KW-0812">Transmembrane</keyword>
<feature type="transmembrane region" description="Helical" evidence="9">
    <location>
        <begin position="34"/>
        <end position="60"/>
    </location>
</feature>
<dbReference type="PANTHER" id="PTHR43386:SF1">
    <property type="entry name" value="D,D-DIPEPTIDE TRANSPORT SYSTEM PERMEASE PROTEIN DDPC-RELATED"/>
    <property type="match status" value="1"/>
</dbReference>
<dbReference type="Pfam" id="PF00528">
    <property type="entry name" value="BPD_transp_1"/>
    <property type="match status" value="1"/>
</dbReference>
<evidence type="ECO:0000256" key="8">
    <source>
        <dbReference type="ARBA" id="ARBA00023136"/>
    </source>
</evidence>
<dbReference type="SUPFAM" id="SSF161098">
    <property type="entry name" value="MetI-like"/>
    <property type="match status" value="1"/>
</dbReference>
<dbReference type="EMBL" id="CP143423">
    <property type="protein sequence ID" value="WVX51176.1"/>
    <property type="molecule type" value="Genomic_DNA"/>
</dbReference>
<evidence type="ECO:0000259" key="10">
    <source>
        <dbReference type="PROSITE" id="PS50928"/>
    </source>
</evidence>
<keyword evidence="7 9" id="KW-1133">Transmembrane helix</keyword>
<dbReference type="PANTHER" id="PTHR43386">
    <property type="entry name" value="OLIGOPEPTIDE TRANSPORT SYSTEM PERMEASE PROTEIN APPC"/>
    <property type="match status" value="1"/>
</dbReference>
<keyword evidence="3" id="KW-1003">Cell membrane</keyword>
<evidence type="ECO:0000256" key="4">
    <source>
        <dbReference type="ARBA" id="ARBA00022692"/>
    </source>
</evidence>
<keyword evidence="5" id="KW-0571">Peptide transport</keyword>
<proteinExistence type="inferred from homology"/>
<dbReference type="Pfam" id="PF12911">
    <property type="entry name" value="OppC_N"/>
    <property type="match status" value="1"/>
</dbReference>
<feature type="transmembrane region" description="Helical" evidence="9">
    <location>
        <begin position="147"/>
        <end position="170"/>
    </location>
</feature>
<dbReference type="Proteomes" id="UP001318682">
    <property type="component" value="Chromosome"/>
</dbReference>
<feature type="transmembrane region" description="Helical" evidence="9">
    <location>
        <begin position="102"/>
        <end position="126"/>
    </location>
</feature>
<dbReference type="InterPro" id="IPR050366">
    <property type="entry name" value="BP-dependent_transpt_permease"/>
</dbReference>
<sequence>MTQPLPPVDEPVFKFEEEAAEPERKWRETFRLFCANRAALVGLIFVTIFVLVGIFGPIFLTADPFEMVAAPLTGPGVQTILGSDYLGRDVFVGIIHGTRPTLIIAVTATLVTVLIGVTVGAIAGYYGGMVDNALMRITEFFQVLPPLVFAMVIVAVYSSDIVVVILAIAVTTWTTEARLTRAEFLKIREQEYVTASRAIGDRNWRIITKTILPNAMPPIIIAITLRIGITIIYEAALSFLGLTDPDVITWGKMIGLSRDYFFNAWWTVTFPGLAILLVVLCIALIGDGLNDAFNPKLRGR</sequence>
<keyword evidence="12" id="KW-1185">Reference proteome</keyword>
<keyword evidence="8 9" id="KW-0472">Membrane</keyword>
<protein>
    <submittedName>
        <fullName evidence="11">Glutathione transport system permease protein GsiD</fullName>
    </submittedName>
</protein>
<evidence type="ECO:0000256" key="2">
    <source>
        <dbReference type="ARBA" id="ARBA00022448"/>
    </source>
</evidence>
<evidence type="ECO:0000256" key="6">
    <source>
        <dbReference type="ARBA" id="ARBA00022927"/>
    </source>
</evidence>
<dbReference type="InterPro" id="IPR035906">
    <property type="entry name" value="MetI-like_sf"/>
</dbReference>